<gene>
    <name evidence="8" type="ORF">HKI87_18g86390</name>
</gene>
<evidence type="ECO:0000313" key="9">
    <source>
        <dbReference type="Proteomes" id="UP001472866"/>
    </source>
</evidence>
<dbReference type="PANTHER" id="PTHR32467">
    <property type="entry name" value="AP2-LIKE ETHYLENE-RESPONSIVE TRANSCRIPTION FACTOR"/>
    <property type="match status" value="1"/>
</dbReference>
<feature type="region of interest" description="Disordered" evidence="6">
    <location>
        <begin position="33"/>
        <end position="66"/>
    </location>
</feature>
<feature type="region of interest" description="Disordered" evidence="6">
    <location>
        <begin position="242"/>
        <end position="308"/>
    </location>
</feature>
<feature type="region of interest" description="Disordered" evidence="6">
    <location>
        <begin position="469"/>
        <end position="500"/>
    </location>
</feature>
<evidence type="ECO:0000256" key="3">
    <source>
        <dbReference type="ARBA" id="ARBA00023125"/>
    </source>
</evidence>
<protein>
    <submittedName>
        <fullName evidence="8">AP2-like ethylene-responsive transcription factor</fullName>
    </submittedName>
</protein>
<dbReference type="PANTHER" id="PTHR32467:SF213">
    <property type="entry name" value="OS03G0770700 PROTEIN"/>
    <property type="match status" value="1"/>
</dbReference>
<dbReference type="SMART" id="SM00380">
    <property type="entry name" value="AP2"/>
    <property type="match status" value="1"/>
</dbReference>
<keyword evidence="9" id="KW-1185">Reference proteome</keyword>
<feature type="region of interest" description="Disordered" evidence="6">
    <location>
        <begin position="92"/>
        <end position="149"/>
    </location>
</feature>
<evidence type="ECO:0000313" key="8">
    <source>
        <dbReference type="EMBL" id="WZN67067.1"/>
    </source>
</evidence>
<evidence type="ECO:0000256" key="1">
    <source>
        <dbReference type="ARBA" id="ARBA00004123"/>
    </source>
</evidence>
<keyword evidence="4" id="KW-0804">Transcription</keyword>
<evidence type="ECO:0000256" key="6">
    <source>
        <dbReference type="SAM" id="MobiDB-lite"/>
    </source>
</evidence>
<dbReference type="PROSITE" id="PS51032">
    <property type="entry name" value="AP2_ERF"/>
    <property type="match status" value="1"/>
</dbReference>
<dbReference type="GO" id="GO:0003677">
    <property type="term" value="F:DNA binding"/>
    <property type="evidence" value="ECO:0007669"/>
    <property type="project" value="UniProtKB-KW"/>
</dbReference>
<feature type="compositionally biased region" description="Low complexity" evidence="6">
    <location>
        <begin position="398"/>
        <end position="413"/>
    </location>
</feature>
<feature type="compositionally biased region" description="Basic residues" evidence="6">
    <location>
        <begin position="122"/>
        <end position="132"/>
    </location>
</feature>
<dbReference type="InterPro" id="IPR001471">
    <property type="entry name" value="AP2/ERF_dom"/>
</dbReference>
<name>A0AAX4PME4_9CHLO</name>
<dbReference type="GO" id="GO:0003700">
    <property type="term" value="F:DNA-binding transcription factor activity"/>
    <property type="evidence" value="ECO:0007669"/>
    <property type="project" value="InterPro"/>
</dbReference>
<feature type="compositionally biased region" description="Polar residues" evidence="6">
    <location>
        <begin position="429"/>
        <end position="447"/>
    </location>
</feature>
<dbReference type="SUPFAM" id="SSF54171">
    <property type="entry name" value="DNA-binding domain"/>
    <property type="match status" value="1"/>
</dbReference>
<comment type="subcellular location">
    <subcellularLocation>
        <location evidence="1">Nucleus</location>
    </subcellularLocation>
</comment>
<feature type="compositionally biased region" description="Basic and acidic residues" evidence="6">
    <location>
        <begin position="36"/>
        <end position="62"/>
    </location>
</feature>
<feature type="region of interest" description="Disordered" evidence="6">
    <location>
        <begin position="376"/>
        <end position="447"/>
    </location>
</feature>
<dbReference type="AlphaFoldDB" id="A0AAX4PME4"/>
<dbReference type="InterPro" id="IPR016177">
    <property type="entry name" value="DNA-bd_dom_sf"/>
</dbReference>
<proteinExistence type="predicted"/>
<keyword evidence="3" id="KW-0238">DNA-binding</keyword>
<evidence type="ECO:0000256" key="4">
    <source>
        <dbReference type="ARBA" id="ARBA00023163"/>
    </source>
</evidence>
<dbReference type="InterPro" id="IPR036955">
    <property type="entry name" value="AP2/ERF_dom_sf"/>
</dbReference>
<dbReference type="Gene3D" id="3.30.730.10">
    <property type="entry name" value="AP2/ERF domain"/>
    <property type="match status" value="1"/>
</dbReference>
<keyword evidence="2" id="KW-0805">Transcription regulation</keyword>
<dbReference type="Proteomes" id="UP001472866">
    <property type="component" value="Chromosome 18"/>
</dbReference>
<reference evidence="8 9" key="1">
    <citation type="submission" date="2024-03" db="EMBL/GenBank/DDBJ databases">
        <title>Complete genome sequence of the green alga Chloropicon roscoffensis RCC1871.</title>
        <authorList>
            <person name="Lemieux C."/>
            <person name="Pombert J.-F."/>
            <person name="Otis C."/>
            <person name="Turmel M."/>
        </authorList>
    </citation>
    <scope>NUCLEOTIDE SEQUENCE [LARGE SCALE GENOMIC DNA]</scope>
    <source>
        <strain evidence="8 9">RCC1871</strain>
    </source>
</reference>
<feature type="domain" description="AP2/ERF" evidence="7">
    <location>
        <begin position="147"/>
        <end position="211"/>
    </location>
</feature>
<dbReference type="EMBL" id="CP151518">
    <property type="protein sequence ID" value="WZN67067.1"/>
    <property type="molecule type" value="Genomic_DNA"/>
</dbReference>
<evidence type="ECO:0000256" key="5">
    <source>
        <dbReference type="ARBA" id="ARBA00023242"/>
    </source>
</evidence>
<sequence length="548" mass="58805">MPPTPITPSDHNLHSSMLDFFGDVDMVSTTHLSFSSHHDLPPPLHERDHHLAHGGGKDETVRGGKPLFSRGFQGMKYDDTVFEFGDQLFHAGRLNGGVPPPSSSPSPVAATPRKQRGGSQRPKSRPSSRKQAKGVSRGGGGSGKDDKLIGISQYRKKKWEAHVWAKGGTPEGGEKGKQLHLGYFVTPQNAARAYDRAALFLRGKQAKLNFPREEYEKCEIMSAIRSGKREEFLQRLRVLSTAEEHAQQGGDSKEEGGNRDDGRGGGHKQAEKRHRRIVSDGDLSRGAALAEAGSDPSVRGGLPKGARVPALPYLAPVKQEREEGYYNMKRPAVSKPMTAGQAAAKLGLPVGVSPDSTLFSLGSPYPAAPAHNPAPPGFACYSQPGHIHHQQHHNQREPPTSSSSLSMSSHLPLGAARPSMSDQTHYKKSSSTSHGYQNHNHQRRGATQQVMHDVQGFLGSGWGGGETMERLAGGFLPPDFTDHAPTLSSDYDEPGIGDHSLSLDMPLSSMDGSVLSSEGLSMSMSGCNSFDCDVADLDATVGGLHGIL</sequence>
<keyword evidence="5" id="KW-0539">Nucleus</keyword>
<evidence type="ECO:0000256" key="2">
    <source>
        <dbReference type="ARBA" id="ARBA00023015"/>
    </source>
</evidence>
<dbReference type="GO" id="GO:0005634">
    <property type="term" value="C:nucleus"/>
    <property type="evidence" value="ECO:0007669"/>
    <property type="project" value="UniProtKB-SubCell"/>
</dbReference>
<organism evidence="8 9">
    <name type="scientific">Chloropicon roscoffensis</name>
    <dbReference type="NCBI Taxonomy" id="1461544"/>
    <lineage>
        <taxon>Eukaryota</taxon>
        <taxon>Viridiplantae</taxon>
        <taxon>Chlorophyta</taxon>
        <taxon>Chloropicophyceae</taxon>
        <taxon>Chloropicales</taxon>
        <taxon>Chloropicaceae</taxon>
        <taxon>Chloropicon</taxon>
    </lineage>
</organism>
<accession>A0AAX4PME4</accession>
<dbReference type="CDD" id="cd00018">
    <property type="entry name" value="AP2"/>
    <property type="match status" value="1"/>
</dbReference>
<feature type="compositionally biased region" description="Basic and acidic residues" evidence="6">
    <location>
        <begin position="242"/>
        <end position="264"/>
    </location>
</feature>
<evidence type="ECO:0000259" key="7">
    <source>
        <dbReference type="PROSITE" id="PS51032"/>
    </source>
</evidence>